<dbReference type="RefSeq" id="WP_161810829.1">
    <property type="nucleotide sequence ID" value="NZ_BLJN01000001.1"/>
</dbReference>
<gene>
    <name evidence="6" type="ORF">GCM10011487_10000</name>
</gene>
<feature type="domain" description="Aspartyl/asparaginy/proline hydroxylase" evidence="5">
    <location>
        <begin position="235"/>
        <end position="396"/>
    </location>
</feature>
<dbReference type="SMART" id="SM00028">
    <property type="entry name" value="TPR"/>
    <property type="match status" value="2"/>
</dbReference>
<comment type="similarity">
    <text evidence="1">Belongs to the aspartyl/asparaginyl beta-hydroxylase family.</text>
</comment>
<name>A0A829Y6Z4_9GAMM</name>
<dbReference type="Gene3D" id="2.60.120.330">
    <property type="entry name" value="B-lactam Antibiotic, Isopenicillin N Synthase, Chain"/>
    <property type="match status" value="1"/>
</dbReference>
<keyword evidence="2" id="KW-0223">Dioxygenase</keyword>
<dbReference type="PANTHER" id="PTHR46332">
    <property type="entry name" value="ASPARTATE BETA-HYDROXYLASE DOMAIN-CONTAINING PROTEIN 2"/>
    <property type="match status" value="1"/>
</dbReference>
<comment type="caution">
    <text evidence="6">The sequence shown here is derived from an EMBL/GenBank/DDBJ whole genome shotgun (WGS) entry which is preliminary data.</text>
</comment>
<evidence type="ECO:0000313" key="7">
    <source>
        <dbReference type="Proteomes" id="UP000445000"/>
    </source>
</evidence>
<dbReference type="EMBL" id="BLJN01000001">
    <property type="protein sequence ID" value="GFE79000.1"/>
    <property type="molecule type" value="Genomic_DNA"/>
</dbReference>
<dbReference type="PANTHER" id="PTHR46332:SF5">
    <property type="entry name" value="ASPARTATE BETA-HYDROXYLASE DOMAIN CONTAINING 2"/>
    <property type="match status" value="1"/>
</dbReference>
<dbReference type="Pfam" id="PF13432">
    <property type="entry name" value="TPR_16"/>
    <property type="match status" value="1"/>
</dbReference>
<dbReference type="AlphaFoldDB" id="A0A829Y6Z4"/>
<proteinExistence type="inferred from homology"/>
<protein>
    <recommendedName>
        <fullName evidence="5">Aspartyl/asparaginy/proline hydroxylase domain-containing protein</fullName>
    </recommendedName>
</protein>
<dbReference type="Pfam" id="PF05118">
    <property type="entry name" value="Asp_Arg_Hydrox"/>
    <property type="match status" value="1"/>
</dbReference>
<evidence type="ECO:0000256" key="1">
    <source>
        <dbReference type="ARBA" id="ARBA00007730"/>
    </source>
</evidence>
<keyword evidence="3" id="KW-0560">Oxidoreductase</keyword>
<evidence type="ECO:0000256" key="3">
    <source>
        <dbReference type="ARBA" id="ARBA00023002"/>
    </source>
</evidence>
<organism evidence="6 7">
    <name type="scientific">Steroidobacter agaridevorans</name>
    <dbReference type="NCBI Taxonomy" id="2695856"/>
    <lineage>
        <taxon>Bacteria</taxon>
        <taxon>Pseudomonadati</taxon>
        <taxon>Pseudomonadota</taxon>
        <taxon>Gammaproteobacteria</taxon>
        <taxon>Steroidobacterales</taxon>
        <taxon>Steroidobacteraceae</taxon>
        <taxon>Steroidobacter</taxon>
    </lineage>
</organism>
<evidence type="ECO:0000313" key="6">
    <source>
        <dbReference type="EMBL" id="GFE79000.1"/>
    </source>
</evidence>
<evidence type="ECO:0000259" key="5">
    <source>
        <dbReference type="Pfam" id="PF05118"/>
    </source>
</evidence>
<feature type="repeat" description="TPR" evidence="4">
    <location>
        <begin position="33"/>
        <end position="66"/>
    </location>
</feature>
<dbReference type="SUPFAM" id="SSF51197">
    <property type="entry name" value="Clavaminate synthase-like"/>
    <property type="match status" value="1"/>
</dbReference>
<dbReference type="InterPro" id="IPR019734">
    <property type="entry name" value="TPR_rpt"/>
</dbReference>
<sequence>MNSPDVQTLLQQGRLDEAERLARQSLQSQPGDIDSLNALGLIALRRGQLPRAQQLLESAIESNPNHALSRHYLGRVHDAAGNVDGALAAHGAAIKLAPGMFIIRLHYAIALERAGQQDQAALQYFRASNDAQAQGRWTSAETTAPGLRPMVEHAVRMVRQTRKATFANLLEPLRQKFGADSLDRVERALRIYFREEAPVYPDPRQQPTFFYVPDVPPAAYLDRALFPWIERLEAQTFAIRQELLQLLPSTAGRERVFTTEAIEKENLRGLQSPPSWNGYYFYRHGERRADNCAACPVTASTLDILPLSHVRDHGPEVLFSVFTAGTHLLPHRGVTNTRLVGHLPLLVPPDCALKVGGEVHEWREGRAVIFDDTYEHEAWNRSERTRVVLIFDIWNPHLTEAERAALEMIVPAMGDFRKASEAA</sequence>
<keyword evidence="7" id="KW-1185">Reference proteome</keyword>
<dbReference type="Gene3D" id="1.25.40.10">
    <property type="entry name" value="Tetratricopeptide repeat domain"/>
    <property type="match status" value="1"/>
</dbReference>
<dbReference type="InterPro" id="IPR011990">
    <property type="entry name" value="TPR-like_helical_dom_sf"/>
</dbReference>
<dbReference type="Proteomes" id="UP000445000">
    <property type="component" value="Unassembled WGS sequence"/>
</dbReference>
<evidence type="ECO:0000256" key="2">
    <source>
        <dbReference type="ARBA" id="ARBA00022964"/>
    </source>
</evidence>
<accession>A0A829Y6Z4</accession>
<dbReference type="GO" id="GO:0016020">
    <property type="term" value="C:membrane"/>
    <property type="evidence" value="ECO:0007669"/>
    <property type="project" value="TreeGrafter"/>
</dbReference>
<dbReference type="PROSITE" id="PS50005">
    <property type="entry name" value="TPR"/>
    <property type="match status" value="1"/>
</dbReference>
<evidence type="ECO:0000256" key="4">
    <source>
        <dbReference type="PROSITE-ProRule" id="PRU00339"/>
    </source>
</evidence>
<dbReference type="InterPro" id="IPR007803">
    <property type="entry name" value="Asp/Arg/Pro-Hydrxlase"/>
</dbReference>
<dbReference type="Pfam" id="PF14559">
    <property type="entry name" value="TPR_19"/>
    <property type="match status" value="1"/>
</dbReference>
<dbReference type="InterPro" id="IPR027443">
    <property type="entry name" value="IPNS-like_sf"/>
</dbReference>
<reference evidence="7" key="1">
    <citation type="submission" date="2020-01" db="EMBL/GenBank/DDBJ databases">
        <title>'Steroidobacter agaridevorans' sp. nov., agar-degrading bacteria isolated from rhizosphere soils.</title>
        <authorList>
            <person name="Ikenaga M."/>
            <person name="Kataoka M."/>
            <person name="Murouchi A."/>
            <person name="Katsuragi S."/>
            <person name="Sakai M."/>
        </authorList>
    </citation>
    <scope>NUCLEOTIDE SEQUENCE [LARGE SCALE GENOMIC DNA]</scope>
    <source>
        <strain evidence="7">YU21-B</strain>
    </source>
</reference>
<dbReference type="InterPro" id="IPR051821">
    <property type="entry name" value="Asp/Asn_beta-hydroxylase"/>
</dbReference>
<keyword evidence="4" id="KW-0802">TPR repeat</keyword>
<dbReference type="GO" id="GO:0051213">
    <property type="term" value="F:dioxygenase activity"/>
    <property type="evidence" value="ECO:0007669"/>
    <property type="project" value="UniProtKB-KW"/>
</dbReference>
<dbReference type="SUPFAM" id="SSF48452">
    <property type="entry name" value="TPR-like"/>
    <property type="match status" value="1"/>
</dbReference>